<protein>
    <recommendedName>
        <fullName evidence="1">Mor transcription activator domain-containing protein</fullName>
    </recommendedName>
</protein>
<evidence type="ECO:0000313" key="2">
    <source>
        <dbReference type="EMBL" id="NBC68378.1"/>
    </source>
</evidence>
<dbReference type="InterPro" id="IPR014875">
    <property type="entry name" value="Mor_transcription_activator"/>
</dbReference>
<dbReference type="Gene3D" id="1.10.10.60">
    <property type="entry name" value="Homeodomain-like"/>
    <property type="match status" value="1"/>
</dbReference>
<reference evidence="2 3" key="1">
    <citation type="submission" date="2020-01" db="EMBL/GenBank/DDBJ databases">
        <title>Paenibacillus soybeanensis sp. nov. isolated from the nodules of soybean (Glycine max(L.) Merr).</title>
        <authorList>
            <person name="Wang H."/>
        </authorList>
    </citation>
    <scope>NUCLEOTIDE SEQUENCE [LARGE SCALE GENOMIC DNA]</scope>
    <source>
        <strain evidence="2 3">DSM 23054</strain>
    </source>
</reference>
<dbReference type="InterPro" id="IPR049739">
    <property type="entry name" value="YraL-like"/>
</dbReference>
<accession>A0A7X4YL49</accession>
<dbReference type="InterPro" id="IPR052411">
    <property type="entry name" value="c-mor_Regulatory_Protein"/>
</dbReference>
<dbReference type="InterPro" id="IPR009057">
    <property type="entry name" value="Homeodomain-like_sf"/>
</dbReference>
<dbReference type="PANTHER" id="PTHR37812">
    <property type="entry name" value="MU-LIKE PROPHAGE FLUMU PROTEIN C"/>
    <property type="match status" value="1"/>
</dbReference>
<evidence type="ECO:0000259" key="1">
    <source>
        <dbReference type="Pfam" id="PF08765"/>
    </source>
</evidence>
<comment type="caution">
    <text evidence="2">The sequence shown here is derived from an EMBL/GenBank/DDBJ whole genome shotgun (WGS) entry which is preliminary data.</text>
</comment>
<dbReference type="RefSeq" id="WP_161695100.1">
    <property type="nucleotide sequence ID" value="NZ_JAAAMU010000002.1"/>
</dbReference>
<dbReference type="PANTHER" id="PTHR37812:SF1">
    <property type="entry name" value="MU-LIKE PROPHAGE FLUMU PROTEIN C"/>
    <property type="match status" value="1"/>
</dbReference>
<dbReference type="NCBIfam" id="NF040785">
    <property type="entry name" value="CD3324_fam"/>
    <property type="match status" value="1"/>
</dbReference>
<sequence length="89" mass="10243">MNYINADVLLPEDLLKEVQRYISGVMIYVPRPEGERKGWGANSGSRTEIRNRNREIRREFAEGAAIAQLAERYFLAIDTIKKIVYAKAK</sequence>
<dbReference type="Proteomes" id="UP000558113">
    <property type="component" value="Unassembled WGS sequence"/>
</dbReference>
<name>A0A7X4YL49_9BACL</name>
<dbReference type="OrthoDB" id="9800398at2"/>
<dbReference type="Pfam" id="PF08765">
    <property type="entry name" value="Mor"/>
    <property type="match status" value="1"/>
</dbReference>
<feature type="domain" description="Mor transcription activator" evidence="1">
    <location>
        <begin position="44"/>
        <end position="85"/>
    </location>
</feature>
<dbReference type="AlphaFoldDB" id="A0A7X4YL49"/>
<proteinExistence type="predicted"/>
<dbReference type="SUPFAM" id="SSF46689">
    <property type="entry name" value="Homeodomain-like"/>
    <property type="match status" value="1"/>
</dbReference>
<dbReference type="EMBL" id="JAAAMU010000002">
    <property type="protein sequence ID" value="NBC68378.1"/>
    <property type="molecule type" value="Genomic_DNA"/>
</dbReference>
<evidence type="ECO:0000313" key="3">
    <source>
        <dbReference type="Proteomes" id="UP000558113"/>
    </source>
</evidence>
<organism evidence="2 3">
    <name type="scientific">Paenibacillus sacheonensis</name>
    <dbReference type="NCBI Taxonomy" id="742054"/>
    <lineage>
        <taxon>Bacteria</taxon>
        <taxon>Bacillati</taxon>
        <taxon>Bacillota</taxon>
        <taxon>Bacilli</taxon>
        <taxon>Bacillales</taxon>
        <taxon>Paenibacillaceae</taxon>
        <taxon>Paenibacillus</taxon>
    </lineage>
</organism>
<keyword evidence="3" id="KW-1185">Reference proteome</keyword>
<gene>
    <name evidence="2" type="ORF">GT003_05135</name>
</gene>